<evidence type="ECO:0000313" key="2">
    <source>
        <dbReference type="EMBL" id="MBW81970.1"/>
    </source>
</evidence>
<keyword evidence="1" id="KW-0812">Transmembrane</keyword>
<reference evidence="2" key="1">
    <citation type="submission" date="2018-02" db="EMBL/GenBank/DDBJ databases">
        <title>Rhizophora mucronata_Transcriptome.</title>
        <authorList>
            <person name="Meera S.P."/>
            <person name="Sreeshan A."/>
            <person name="Augustine A."/>
        </authorList>
    </citation>
    <scope>NUCLEOTIDE SEQUENCE</scope>
    <source>
        <tissue evidence="2">Leaf</tissue>
    </source>
</reference>
<feature type="transmembrane region" description="Helical" evidence="1">
    <location>
        <begin position="20"/>
        <end position="47"/>
    </location>
</feature>
<sequence length="48" mass="5586">MTALFITHFFEENSLYSLHILTNMLLLACGMIFLLILVSFVILFCFLK</sequence>
<evidence type="ECO:0000256" key="1">
    <source>
        <dbReference type="SAM" id="Phobius"/>
    </source>
</evidence>
<keyword evidence="1" id="KW-1133">Transmembrane helix</keyword>
<keyword evidence="1" id="KW-0472">Membrane</keyword>
<organism evidence="2">
    <name type="scientific">Rhizophora mucronata</name>
    <name type="common">Asiatic mangrove</name>
    <dbReference type="NCBI Taxonomy" id="61149"/>
    <lineage>
        <taxon>Eukaryota</taxon>
        <taxon>Viridiplantae</taxon>
        <taxon>Streptophyta</taxon>
        <taxon>Embryophyta</taxon>
        <taxon>Tracheophyta</taxon>
        <taxon>Spermatophyta</taxon>
        <taxon>Magnoliopsida</taxon>
        <taxon>eudicotyledons</taxon>
        <taxon>Gunneridae</taxon>
        <taxon>Pentapetalae</taxon>
        <taxon>rosids</taxon>
        <taxon>fabids</taxon>
        <taxon>Malpighiales</taxon>
        <taxon>Rhizophoraceae</taxon>
        <taxon>Rhizophora</taxon>
    </lineage>
</organism>
<proteinExistence type="predicted"/>
<accession>A0A2P2IL47</accession>
<protein>
    <submittedName>
        <fullName evidence="2">Uncharacterized protein</fullName>
    </submittedName>
</protein>
<dbReference type="AlphaFoldDB" id="A0A2P2IL47"/>
<name>A0A2P2IL47_RHIMU</name>
<dbReference type="EMBL" id="GGEC01001487">
    <property type="protein sequence ID" value="MBW81970.1"/>
    <property type="molecule type" value="Transcribed_RNA"/>
</dbReference>